<feature type="region of interest" description="Disordered" evidence="2">
    <location>
        <begin position="304"/>
        <end position="378"/>
    </location>
</feature>
<feature type="compositionally biased region" description="Polar residues" evidence="2">
    <location>
        <begin position="331"/>
        <end position="368"/>
    </location>
</feature>
<evidence type="ECO:0000313" key="3">
    <source>
        <dbReference type="EMBL" id="SBO26515.1"/>
    </source>
</evidence>
<evidence type="ECO:0000313" key="6">
    <source>
        <dbReference type="Proteomes" id="UP000182142"/>
    </source>
</evidence>
<organism evidence="4 6">
    <name type="scientific">Plasmodium knowlesi (strain H)</name>
    <dbReference type="NCBI Taxonomy" id="5851"/>
    <lineage>
        <taxon>Eukaryota</taxon>
        <taxon>Sar</taxon>
        <taxon>Alveolata</taxon>
        <taxon>Apicomplexa</taxon>
        <taxon>Aconoidasida</taxon>
        <taxon>Haemosporida</taxon>
        <taxon>Plasmodiidae</taxon>
        <taxon>Plasmodium</taxon>
        <taxon>Plasmodium (Plasmodium)</taxon>
    </lineage>
</organism>
<evidence type="ECO:0000256" key="2">
    <source>
        <dbReference type="SAM" id="MobiDB-lite"/>
    </source>
</evidence>
<dbReference type="Proteomes" id="UP000182142">
    <property type="component" value="Unassembled WGS sequence"/>
</dbReference>
<keyword evidence="1" id="KW-0175">Coiled coil</keyword>
<dbReference type="Proteomes" id="UP000182128">
    <property type="component" value="Unassembled WGS sequence"/>
</dbReference>
<dbReference type="EMBL" id="CWHQ02000020">
    <property type="protein sequence ID" value="SBO26515.1"/>
    <property type="molecule type" value="Genomic_DNA"/>
</dbReference>
<reference evidence="5 6" key="1">
    <citation type="submission" date="2016-05" db="EMBL/GenBank/DDBJ databases">
        <authorList>
            <person name="Sharaf H."/>
        </authorList>
    </citation>
    <scope>NUCLEOTIDE SEQUENCE [LARGE SCALE GENOMIC DNA]</scope>
    <source>
        <strain evidence="5 6">H</strain>
    </source>
</reference>
<dbReference type="InterPro" id="IPR008780">
    <property type="entry name" value="Plasmodium_Vir"/>
</dbReference>
<evidence type="ECO:0000313" key="4">
    <source>
        <dbReference type="EMBL" id="SBO28121.1"/>
    </source>
</evidence>
<dbReference type="VEuPathDB" id="PlasmoDB:PKNH_0503000"/>
<dbReference type="Pfam" id="PF05795">
    <property type="entry name" value="Plasmodium_Vir"/>
    <property type="match status" value="1"/>
</dbReference>
<gene>
    <name evidence="3" type="ORF">PKNA1_C2_0503000</name>
    <name evidence="4" type="ORF">PKNA1_H1_0503000</name>
</gene>
<dbReference type="OrthoDB" id="10557057at2759"/>
<evidence type="ECO:0000256" key="1">
    <source>
        <dbReference type="SAM" id="Coils"/>
    </source>
</evidence>
<proteinExistence type="predicted"/>
<protein>
    <submittedName>
        <fullName evidence="4">KIR-like protein</fullName>
    </submittedName>
</protein>
<dbReference type="AlphaFoldDB" id="A0A1A7W1P6"/>
<evidence type="ECO:0000313" key="5">
    <source>
        <dbReference type="Proteomes" id="UP000182128"/>
    </source>
</evidence>
<sequence>MAAGVTVNPDKAQTFPSWIEYYDKFENGHASTGTCTNGCQDNMNQVPTTHYTGGLTEIKVQNAICTACKIYKDPSKLSNKEAYHFLYYWIGDKLSKSSSVNDGTFGQHVQRAWQTINGYCAPKGSSTPVCGLPYGDSPNKGTFNSQKIIFDFSYDYSTIEKEFQNVDSYCNGHQWSPYREKIESACREVEKYCTNENSNNSVYCADFSDKYKVYCEAAKLPKLKCDLKFAQKTAAQATEATQKAELAEREKEATQAQLSDALNQSSTASSLSSAFGTLALMELPAVAYLFYKYKPWSSWFGNHSNGGKGTRRKRRRSVGHHFDASTEDNLTEYTMDNSTIDPMDGDSSTLRSDVYNTRQSSGRRNSTRGPGIVGYQNM</sequence>
<feature type="coiled-coil region" evidence="1">
    <location>
        <begin position="230"/>
        <end position="264"/>
    </location>
</feature>
<name>A0A1A7W1P6_PLAKH</name>
<feature type="compositionally biased region" description="Basic residues" evidence="2">
    <location>
        <begin position="309"/>
        <end position="319"/>
    </location>
</feature>
<reference evidence="4" key="2">
    <citation type="submission" date="2016-05" db="EMBL/GenBank/DDBJ databases">
        <authorList>
            <person name="Lavstsen T."/>
            <person name="Jespersen J.S."/>
        </authorList>
    </citation>
    <scope>NUCLEOTIDE SEQUENCE [LARGE SCALE GENOMIC DNA]</scope>
</reference>
<dbReference type="EMBL" id="CWHR02000015">
    <property type="protein sequence ID" value="SBO28121.1"/>
    <property type="molecule type" value="Genomic_DNA"/>
</dbReference>
<accession>A0A1A7W1P6</accession>